<dbReference type="OrthoDB" id="436852at2759"/>
<dbReference type="InterPro" id="IPR001965">
    <property type="entry name" value="Znf_PHD"/>
</dbReference>
<comment type="subcellular location">
    <subcellularLocation>
        <location evidence="1">Nucleus</location>
    </subcellularLocation>
</comment>
<reference evidence="13" key="1">
    <citation type="submission" date="2021-08" db="EMBL/GenBank/DDBJ databases">
        <title>WGS assembly of Ceratopteris richardii.</title>
        <authorList>
            <person name="Marchant D.B."/>
            <person name="Chen G."/>
            <person name="Jenkins J."/>
            <person name="Shu S."/>
            <person name="Leebens-Mack J."/>
            <person name="Grimwood J."/>
            <person name="Schmutz J."/>
            <person name="Soltis P."/>
            <person name="Soltis D."/>
            <person name="Chen Z.-H."/>
        </authorList>
    </citation>
    <scope>NUCLEOTIDE SEQUENCE</scope>
    <source>
        <strain evidence="13">Whitten #5841</strain>
        <tissue evidence="13">Leaf</tissue>
    </source>
</reference>
<dbReference type="PANTHER" id="PTHR12321:SF98">
    <property type="entry name" value="PHD FINGER PROTEIN ALFIN-LIKE 5"/>
    <property type="match status" value="1"/>
</dbReference>
<accession>A0A8T2RC74</accession>
<dbReference type="PROSITE" id="PS01359">
    <property type="entry name" value="ZF_PHD_1"/>
    <property type="match status" value="1"/>
</dbReference>
<evidence type="ECO:0000256" key="8">
    <source>
        <dbReference type="ARBA" id="ARBA00023163"/>
    </source>
</evidence>
<name>A0A8T2RC74_CERRI</name>
<dbReference type="OMA" id="EHGDASC"/>
<dbReference type="GO" id="GO:0008270">
    <property type="term" value="F:zinc ion binding"/>
    <property type="evidence" value="ECO:0007669"/>
    <property type="project" value="UniProtKB-KW"/>
</dbReference>
<dbReference type="Pfam" id="PF00628">
    <property type="entry name" value="PHD"/>
    <property type="match status" value="1"/>
</dbReference>
<comment type="similarity">
    <text evidence="2">Belongs to the Alfin family.</text>
</comment>
<protein>
    <recommendedName>
        <fullName evidence="12">PHD-type domain-containing protein</fullName>
    </recommendedName>
</protein>
<gene>
    <name evidence="13" type="ORF">KP509_28G025600</name>
</gene>
<comment type="caution">
    <text evidence="13">The sequence shown here is derived from an EMBL/GenBank/DDBJ whole genome shotgun (WGS) entry which is preliminary data.</text>
</comment>
<dbReference type="EMBL" id="CM035433">
    <property type="protein sequence ID" value="KAH7293432.1"/>
    <property type="molecule type" value="Genomic_DNA"/>
</dbReference>
<keyword evidence="5" id="KW-0862">Zinc</keyword>
<evidence type="ECO:0000256" key="6">
    <source>
        <dbReference type="ARBA" id="ARBA00022853"/>
    </source>
</evidence>
<dbReference type="SMART" id="SM00249">
    <property type="entry name" value="PHD"/>
    <property type="match status" value="1"/>
</dbReference>
<evidence type="ECO:0000256" key="3">
    <source>
        <dbReference type="ARBA" id="ARBA00022723"/>
    </source>
</evidence>
<evidence type="ECO:0000256" key="1">
    <source>
        <dbReference type="ARBA" id="ARBA00004123"/>
    </source>
</evidence>
<evidence type="ECO:0000313" key="13">
    <source>
        <dbReference type="EMBL" id="KAH7293431.1"/>
    </source>
</evidence>
<dbReference type="Gene3D" id="3.30.40.10">
    <property type="entry name" value="Zinc/RING finger domain, C3HC4 (zinc finger)"/>
    <property type="match status" value="1"/>
</dbReference>
<evidence type="ECO:0000256" key="11">
    <source>
        <dbReference type="SAM" id="MobiDB-lite"/>
    </source>
</evidence>
<organism evidence="13 14">
    <name type="scientific">Ceratopteris richardii</name>
    <name type="common">Triangle waterfern</name>
    <dbReference type="NCBI Taxonomy" id="49495"/>
    <lineage>
        <taxon>Eukaryota</taxon>
        <taxon>Viridiplantae</taxon>
        <taxon>Streptophyta</taxon>
        <taxon>Embryophyta</taxon>
        <taxon>Tracheophyta</taxon>
        <taxon>Polypodiopsida</taxon>
        <taxon>Polypodiidae</taxon>
        <taxon>Polypodiales</taxon>
        <taxon>Pteridineae</taxon>
        <taxon>Pteridaceae</taxon>
        <taxon>Parkerioideae</taxon>
        <taxon>Ceratopteris</taxon>
    </lineage>
</organism>
<dbReference type="InterPro" id="IPR019787">
    <property type="entry name" value="Znf_PHD-finger"/>
</dbReference>
<dbReference type="InterPro" id="IPR021998">
    <property type="entry name" value="Alfin_N"/>
</dbReference>
<dbReference type="InterPro" id="IPR044104">
    <property type="entry name" value="PHD_AL_plant"/>
</dbReference>
<feature type="domain" description="PHD-type" evidence="12">
    <location>
        <begin position="185"/>
        <end position="237"/>
    </location>
</feature>
<evidence type="ECO:0000256" key="10">
    <source>
        <dbReference type="PROSITE-ProRule" id="PRU00146"/>
    </source>
</evidence>
<dbReference type="FunFam" id="3.30.40.10:FF:000306">
    <property type="entry name" value="PHD finger alfin-like protein"/>
    <property type="match status" value="1"/>
</dbReference>
<dbReference type="GO" id="GO:0006355">
    <property type="term" value="P:regulation of DNA-templated transcription"/>
    <property type="evidence" value="ECO:0007669"/>
    <property type="project" value="InterPro"/>
</dbReference>
<evidence type="ECO:0000256" key="7">
    <source>
        <dbReference type="ARBA" id="ARBA00023015"/>
    </source>
</evidence>
<keyword evidence="9" id="KW-0539">Nucleus</keyword>
<dbReference type="Proteomes" id="UP000825935">
    <property type="component" value="Chromosome 28"/>
</dbReference>
<dbReference type="SUPFAM" id="SSF57903">
    <property type="entry name" value="FYVE/PHD zinc finger"/>
    <property type="match status" value="1"/>
</dbReference>
<keyword evidence="8" id="KW-0804">Transcription</keyword>
<dbReference type="EMBL" id="CM035433">
    <property type="protein sequence ID" value="KAH7293431.1"/>
    <property type="molecule type" value="Genomic_DNA"/>
</dbReference>
<dbReference type="GO" id="GO:0042393">
    <property type="term" value="F:histone binding"/>
    <property type="evidence" value="ECO:0007669"/>
    <property type="project" value="InterPro"/>
</dbReference>
<evidence type="ECO:0000313" key="14">
    <source>
        <dbReference type="Proteomes" id="UP000825935"/>
    </source>
</evidence>
<evidence type="ECO:0000259" key="12">
    <source>
        <dbReference type="PROSITE" id="PS50016"/>
    </source>
</evidence>
<dbReference type="GO" id="GO:0003712">
    <property type="term" value="F:transcription coregulator activity"/>
    <property type="evidence" value="ECO:0007669"/>
    <property type="project" value="TreeGrafter"/>
</dbReference>
<dbReference type="CDD" id="cd15613">
    <property type="entry name" value="PHD_AL_plant"/>
    <property type="match status" value="1"/>
</dbReference>
<keyword evidence="14" id="KW-1185">Reference proteome</keyword>
<keyword evidence="4 10" id="KW-0863">Zinc-finger</keyword>
<evidence type="ECO:0000256" key="5">
    <source>
        <dbReference type="ARBA" id="ARBA00022833"/>
    </source>
</evidence>
<feature type="compositionally biased region" description="Low complexity" evidence="11">
    <location>
        <begin position="144"/>
        <end position="166"/>
    </location>
</feature>
<keyword evidence="3" id="KW-0479">Metal-binding</keyword>
<dbReference type="Pfam" id="PF12165">
    <property type="entry name" value="Alfin"/>
    <property type="match status" value="1"/>
</dbReference>
<dbReference type="GO" id="GO:0005634">
    <property type="term" value="C:nucleus"/>
    <property type="evidence" value="ECO:0007669"/>
    <property type="project" value="UniProtKB-SubCell"/>
</dbReference>
<proteinExistence type="inferred from homology"/>
<dbReference type="PANTHER" id="PTHR12321">
    <property type="entry name" value="CPG BINDING PROTEIN"/>
    <property type="match status" value="1"/>
</dbReference>
<keyword evidence="7" id="KW-0805">Transcription regulation</keyword>
<dbReference type="InterPro" id="IPR019786">
    <property type="entry name" value="Zinc_finger_PHD-type_CS"/>
</dbReference>
<dbReference type="InterPro" id="IPR045104">
    <property type="entry name" value="Alfin"/>
</dbReference>
<keyword evidence="6" id="KW-0156">Chromatin regulator</keyword>
<dbReference type="EMBL" id="CM035433">
    <property type="protein sequence ID" value="KAH7293430.1"/>
    <property type="molecule type" value="Genomic_DNA"/>
</dbReference>
<evidence type="ECO:0000256" key="2">
    <source>
        <dbReference type="ARBA" id="ARBA00010445"/>
    </source>
</evidence>
<dbReference type="InterPro" id="IPR011011">
    <property type="entry name" value="Znf_FYVE_PHD"/>
</dbReference>
<evidence type="ECO:0000256" key="4">
    <source>
        <dbReference type="ARBA" id="ARBA00022771"/>
    </source>
</evidence>
<feature type="region of interest" description="Disordered" evidence="11">
    <location>
        <begin position="137"/>
        <end position="183"/>
    </location>
</feature>
<dbReference type="EMBL" id="CM035433">
    <property type="protein sequence ID" value="KAH7293429.1"/>
    <property type="molecule type" value="Genomic_DNA"/>
</dbReference>
<dbReference type="PROSITE" id="PS50016">
    <property type="entry name" value="ZF_PHD_2"/>
    <property type="match status" value="1"/>
</dbReference>
<sequence length="242" mass="27387">MEGTPMPRSIDEIFKDFKGRRMGIIKALTVDVESFYEQCDPEKENLCLYGYPDETWEVDLPAEEVPAELPEPALGINFPRDGLDRKDWLSLVAVHSDVWLLAIASFYAARFDRNERKRLFLMMNELPTVLEVLSGRKQTKEKSSVSNGNKVKSSTKTGKVSKSASAPAPKEEEDTGEDDDEEHGDTFCGSCNGPYTADEFWIACDICEKWYHGKCVKITPAKAEHIKEYRCPACPNNKRPRP</sequence>
<dbReference type="InterPro" id="IPR013083">
    <property type="entry name" value="Znf_RING/FYVE/PHD"/>
</dbReference>
<evidence type="ECO:0000256" key="9">
    <source>
        <dbReference type="ARBA" id="ARBA00023242"/>
    </source>
</evidence>
<dbReference type="AlphaFoldDB" id="A0A8T2RC74"/>
<dbReference type="GO" id="GO:0006325">
    <property type="term" value="P:chromatin organization"/>
    <property type="evidence" value="ECO:0007669"/>
    <property type="project" value="UniProtKB-KW"/>
</dbReference>
<feature type="compositionally biased region" description="Acidic residues" evidence="11">
    <location>
        <begin position="171"/>
        <end position="183"/>
    </location>
</feature>
<dbReference type="GO" id="GO:0000976">
    <property type="term" value="F:transcription cis-regulatory region binding"/>
    <property type="evidence" value="ECO:0007669"/>
    <property type="project" value="TreeGrafter"/>
</dbReference>